<dbReference type="RefSeq" id="WP_122149341.1">
    <property type="nucleotide sequence ID" value="NZ_RFFI01000049.1"/>
</dbReference>
<name>A0A3M2J5P3_9CELL</name>
<evidence type="ECO:0000313" key="3">
    <source>
        <dbReference type="Proteomes" id="UP000269289"/>
    </source>
</evidence>
<evidence type="ECO:0008006" key="4">
    <source>
        <dbReference type="Google" id="ProtNLM"/>
    </source>
</evidence>
<feature type="transmembrane region" description="Helical" evidence="1">
    <location>
        <begin position="69"/>
        <end position="90"/>
    </location>
</feature>
<dbReference type="EMBL" id="RFFI01000049">
    <property type="protein sequence ID" value="RMI09422.1"/>
    <property type="molecule type" value="Genomic_DNA"/>
</dbReference>
<organism evidence="2 3">
    <name type="scientific">Cellulomonas triticagri</name>
    <dbReference type="NCBI Taxonomy" id="2483352"/>
    <lineage>
        <taxon>Bacteria</taxon>
        <taxon>Bacillati</taxon>
        <taxon>Actinomycetota</taxon>
        <taxon>Actinomycetes</taxon>
        <taxon>Micrococcales</taxon>
        <taxon>Cellulomonadaceae</taxon>
        <taxon>Cellulomonas</taxon>
    </lineage>
</organism>
<protein>
    <recommendedName>
        <fullName evidence="4">Integral membrane protein</fullName>
    </recommendedName>
</protein>
<keyword evidence="3" id="KW-1185">Reference proteome</keyword>
<gene>
    <name evidence="2" type="ORF">EBM89_10260</name>
</gene>
<feature type="transmembrane region" description="Helical" evidence="1">
    <location>
        <begin position="12"/>
        <end position="32"/>
    </location>
</feature>
<feature type="transmembrane region" description="Helical" evidence="1">
    <location>
        <begin position="44"/>
        <end position="63"/>
    </location>
</feature>
<comment type="caution">
    <text evidence="2">The sequence shown here is derived from an EMBL/GenBank/DDBJ whole genome shotgun (WGS) entry which is preliminary data.</text>
</comment>
<evidence type="ECO:0000313" key="2">
    <source>
        <dbReference type="EMBL" id="RMI09422.1"/>
    </source>
</evidence>
<reference evidence="2 3" key="1">
    <citation type="submission" date="2018-10" db="EMBL/GenBank/DDBJ databases">
        <title>Isolation, diversity and antifungal activity of actinobacteria from wheat.</title>
        <authorList>
            <person name="Han C."/>
        </authorList>
    </citation>
    <scope>NUCLEOTIDE SEQUENCE [LARGE SCALE GENOMIC DNA]</scope>
    <source>
        <strain evidence="2 3">NEAU-YY56</strain>
    </source>
</reference>
<keyword evidence="1" id="KW-0472">Membrane</keyword>
<evidence type="ECO:0000256" key="1">
    <source>
        <dbReference type="SAM" id="Phobius"/>
    </source>
</evidence>
<dbReference type="AlphaFoldDB" id="A0A3M2J5P3"/>
<accession>A0A3M2J5P3</accession>
<proteinExistence type="predicted"/>
<keyword evidence="1" id="KW-1133">Transmembrane helix</keyword>
<sequence length="115" mass="11954">MTAPRPRRVPRLLIAHAVVVIVLSLVLVLLAVPEAPDANIGAGLAYLAVLPFGLPWTALLLLAPPTWPSGALLACAIGAAVLNVVLHGLLRVHLARRQAARDVALPSGPAPARPR</sequence>
<dbReference type="Proteomes" id="UP000269289">
    <property type="component" value="Unassembled WGS sequence"/>
</dbReference>
<keyword evidence="1" id="KW-0812">Transmembrane</keyword>